<evidence type="ECO:0000256" key="4">
    <source>
        <dbReference type="ARBA" id="ARBA00022840"/>
    </source>
</evidence>
<reference evidence="6" key="1">
    <citation type="submission" date="2021-01" db="EMBL/GenBank/DDBJ databases">
        <authorList>
            <person name="Corre E."/>
            <person name="Pelletier E."/>
            <person name="Niang G."/>
            <person name="Scheremetjew M."/>
            <person name="Finn R."/>
            <person name="Kale V."/>
            <person name="Holt S."/>
            <person name="Cochrane G."/>
            <person name="Meng A."/>
            <person name="Brown T."/>
            <person name="Cohen L."/>
        </authorList>
    </citation>
    <scope>NUCLEOTIDE SEQUENCE</scope>
    <source>
        <strain evidence="6">CCMP325</strain>
    </source>
</reference>
<dbReference type="Gene3D" id="3.40.50.300">
    <property type="entry name" value="P-loop containing nucleotide triphosphate hydrolases"/>
    <property type="match status" value="1"/>
</dbReference>
<protein>
    <recommendedName>
        <fullName evidence="5">ABC transporter domain-containing protein</fullName>
    </recommendedName>
</protein>
<accession>A0A7S0E6B5</accession>
<dbReference type="CDD" id="cd03255">
    <property type="entry name" value="ABC_MJ0796_LolCDE_FtsE"/>
    <property type="match status" value="1"/>
</dbReference>
<dbReference type="GO" id="GO:0009507">
    <property type="term" value="C:chloroplast"/>
    <property type="evidence" value="ECO:0007669"/>
    <property type="project" value="UniProtKB-SubCell"/>
</dbReference>
<evidence type="ECO:0000256" key="2">
    <source>
        <dbReference type="ARBA" id="ARBA00022448"/>
    </source>
</evidence>
<proteinExistence type="predicted"/>
<dbReference type="PROSITE" id="PS50893">
    <property type="entry name" value="ABC_TRANSPORTER_2"/>
    <property type="match status" value="1"/>
</dbReference>
<organism evidence="6">
    <name type="scientific">Hanusia phi</name>
    <dbReference type="NCBI Taxonomy" id="3032"/>
    <lineage>
        <taxon>Eukaryota</taxon>
        <taxon>Cryptophyceae</taxon>
        <taxon>Pyrenomonadales</taxon>
        <taxon>Geminigeraceae</taxon>
        <taxon>Hanusia</taxon>
    </lineage>
</organism>
<keyword evidence="3" id="KW-0547">Nucleotide-binding</keyword>
<dbReference type="InterPro" id="IPR027417">
    <property type="entry name" value="P-loop_NTPase"/>
</dbReference>
<feature type="domain" description="ABC transporter" evidence="5">
    <location>
        <begin position="60"/>
        <end position="310"/>
    </location>
</feature>
<dbReference type="InterPro" id="IPR017911">
    <property type="entry name" value="MacB-like_ATP-bd"/>
</dbReference>
<dbReference type="InterPro" id="IPR003439">
    <property type="entry name" value="ABC_transporter-like_ATP-bd"/>
</dbReference>
<evidence type="ECO:0000256" key="1">
    <source>
        <dbReference type="ARBA" id="ARBA00004229"/>
    </source>
</evidence>
<dbReference type="GO" id="GO:0016887">
    <property type="term" value="F:ATP hydrolysis activity"/>
    <property type="evidence" value="ECO:0007669"/>
    <property type="project" value="InterPro"/>
</dbReference>
<dbReference type="InterPro" id="IPR017871">
    <property type="entry name" value="ABC_transporter-like_CS"/>
</dbReference>
<dbReference type="GO" id="GO:0005886">
    <property type="term" value="C:plasma membrane"/>
    <property type="evidence" value="ECO:0007669"/>
    <property type="project" value="TreeGrafter"/>
</dbReference>
<dbReference type="GO" id="GO:0005524">
    <property type="term" value="F:ATP binding"/>
    <property type="evidence" value="ECO:0007669"/>
    <property type="project" value="UniProtKB-KW"/>
</dbReference>
<comment type="subcellular location">
    <subcellularLocation>
        <location evidence="1">Plastid</location>
        <location evidence="1">Chloroplast</location>
    </subcellularLocation>
</comment>
<dbReference type="PROSITE" id="PS00211">
    <property type="entry name" value="ABC_TRANSPORTER_1"/>
    <property type="match status" value="1"/>
</dbReference>
<dbReference type="EMBL" id="HBEO01008593">
    <property type="protein sequence ID" value="CAD8475796.1"/>
    <property type="molecule type" value="Transcribed_RNA"/>
</dbReference>
<dbReference type="Pfam" id="PF00005">
    <property type="entry name" value="ABC_tran"/>
    <property type="match status" value="1"/>
</dbReference>
<dbReference type="FunFam" id="3.40.50.300:FF:000032">
    <property type="entry name" value="Export ABC transporter ATP-binding protein"/>
    <property type="match status" value="1"/>
</dbReference>
<gene>
    <name evidence="6" type="ORF">HPHI1048_LOCUS5985</name>
</gene>
<dbReference type="GO" id="GO:0022857">
    <property type="term" value="F:transmembrane transporter activity"/>
    <property type="evidence" value="ECO:0007669"/>
    <property type="project" value="TreeGrafter"/>
</dbReference>
<dbReference type="PANTHER" id="PTHR24220:SF86">
    <property type="entry name" value="ABC TRANSPORTER ABCH.1"/>
    <property type="match status" value="1"/>
</dbReference>
<evidence type="ECO:0000313" key="6">
    <source>
        <dbReference type="EMBL" id="CAD8475796.1"/>
    </source>
</evidence>
<keyword evidence="4" id="KW-0067">ATP-binding</keyword>
<dbReference type="InterPro" id="IPR015854">
    <property type="entry name" value="ABC_transpr_LolD-like"/>
</dbReference>
<dbReference type="AlphaFoldDB" id="A0A7S0E6B5"/>
<dbReference type="SUPFAM" id="SSF52540">
    <property type="entry name" value="P-loop containing nucleoside triphosphate hydrolases"/>
    <property type="match status" value="1"/>
</dbReference>
<name>A0A7S0E6B5_9CRYP</name>
<evidence type="ECO:0000259" key="5">
    <source>
        <dbReference type="PROSITE" id="PS50893"/>
    </source>
</evidence>
<dbReference type="PANTHER" id="PTHR24220">
    <property type="entry name" value="IMPORT ATP-BINDING PROTEIN"/>
    <property type="match status" value="1"/>
</dbReference>
<dbReference type="InterPro" id="IPR003593">
    <property type="entry name" value="AAA+_ATPase"/>
</dbReference>
<sequence length="316" mass="34969">MPSEPAVSNGTKDEIELVGLTSENLNGSGILERAEVEAYASNGDGKYLGAGEKELDECAVELEHVRKTYNLEGRDEQVVALKEINISHDSEIYPIMKGEFLILRGPSGGGKTTLLNMIGCIDNPTSGVLRLFGDKITAETSDTYLAKLRLAKIGFVFQTFNLLATMSAFENVELPMTLLGVLNKKERQARAVELLTTVGLWDRMDHLPSELSGGEQQRVAIARALANKPELLLLDEPTGDLDTRNTIDVMDILLDINLKQKTTLVMVTHNPDIECYADRVLYLQDGQCVKQALNESQCRLEFTKYMDFLNSKQADP</sequence>
<dbReference type="GO" id="GO:0098796">
    <property type="term" value="C:membrane protein complex"/>
    <property type="evidence" value="ECO:0007669"/>
    <property type="project" value="UniProtKB-ARBA"/>
</dbReference>
<evidence type="ECO:0000256" key="3">
    <source>
        <dbReference type="ARBA" id="ARBA00022741"/>
    </source>
</evidence>
<keyword evidence="2" id="KW-0813">Transport</keyword>
<dbReference type="SMART" id="SM00382">
    <property type="entry name" value="AAA"/>
    <property type="match status" value="1"/>
</dbReference>